<gene>
    <name evidence="2" type="ORF">METZ01_LOCUS112142</name>
</gene>
<dbReference type="EMBL" id="UINC01013778">
    <property type="protein sequence ID" value="SVA59288.1"/>
    <property type="molecule type" value="Genomic_DNA"/>
</dbReference>
<dbReference type="InterPro" id="IPR045394">
    <property type="entry name" value="Abhydrolase_dom"/>
</dbReference>
<proteinExistence type="predicted"/>
<dbReference type="AlphaFoldDB" id="A0A381X3Y0"/>
<accession>A0A381X3Y0</accession>
<feature type="domain" description="Alpha/beta hydrolase" evidence="1">
    <location>
        <begin position="143"/>
        <end position="519"/>
    </location>
</feature>
<name>A0A381X3Y0_9ZZZZ</name>
<feature type="non-terminal residue" evidence="2">
    <location>
        <position position="1"/>
    </location>
</feature>
<organism evidence="2">
    <name type="scientific">marine metagenome</name>
    <dbReference type="NCBI Taxonomy" id="408172"/>
    <lineage>
        <taxon>unclassified sequences</taxon>
        <taxon>metagenomes</taxon>
        <taxon>ecological metagenomes</taxon>
    </lineage>
</organism>
<dbReference type="Pfam" id="PF20091">
    <property type="entry name" value="Abhydrolase_10"/>
    <property type="match status" value="1"/>
</dbReference>
<sequence>GFLFNNGLTVAWAGWQWDVPRTTEHIRIGLAPPQVPVLARTPISQMQLRLQINVDAASISLTDHHVGELGMHEPIPTADVDDPMARLLVRKGPYDPPEEILRENWYFGPNEHIHLDGGFKAGSIYDVFYTPRDCPVVGAGLLATRDLASFLRYGINTPTAGSIDHVVGEGQSQCGRFLRTYLYLGLNLDEAGRTAIDGILAHIAGGRRGEFNHRYGQPSVQPTSSFGHLFPFSDLSQKDPVSGTTAGLLDRQINKGGLPKIFYTDTSSEYWRGDAGLSHSDIGSGKDVVLPDVVRRYFFSGTQHGVGVAKWSDRTLFGSQGQNHMNVIDYRPLYRAALLNLLAWVREDISPPDSRYPTGKDRIRREDALEALQEIPGLALPGGSAMTAVYPMDLGPDAHKGIGKMPPVLAAEPYPCWVSALDDDGNEIGGVAMPDIAVPVATHTGFNPRHVNTGGAGQLLEYIGSTVPFAVDKQVREASGDPRLSLAERYDDRNDYLRKVLAVAQALAAERYILADDIDLCVEIAATRYDICFAGTQWR</sequence>
<protein>
    <recommendedName>
        <fullName evidence="1">Alpha/beta hydrolase domain-containing protein</fullName>
    </recommendedName>
</protein>
<evidence type="ECO:0000313" key="2">
    <source>
        <dbReference type="EMBL" id="SVA59288.1"/>
    </source>
</evidence>
<evidence type="ECO:0000259" key="1">
    <source>
        <dbReference type="Pfam" id="PF20091"/>
    </source>
</evidence>
<reference evidence="2" key="1">
    <citation type="submission" date="2018-05" db="EMBL/GenBank/DDBJ databases">
        <authorList>
            <person name="Lanie J.A."/>
            <person name="Ng W.-L."/>
            <person name="Kazmierczak K.M."/>
            <person name="Andrzejewski T.M."/>
            <person name="Davidsen T.M."/>
            <person name="Wayne K.J."/>
            <person name="Tettelin H."/>
            <person name="Glass J.I."/>
            <person name="Rusch D."/>
            <person name="Podicherti R."/>
            <person name="Tsui H.-C.T."/>
            <person name="Winkler M.E."/>
        </authorList>
    </citation>
    <scope>NUCLEOTIDE SEQUENCE</scope>
</reference>